<evidence type="ECO:0000256" key="11">
    <source>
        <dbReference type="ARBA" id="ARBA00055355"/>
    </source>
</evidence>
<dbReference type="Gene3D" id="3.40.50.300">
    <property type="entry name" value="P-loop containing nucleotide triphosphate hydrolases"/>
    <property type="match status" value="1"/>
</dbReference>
<evidence type="ECO:0000259" key="18">
    <source>
        <dbReference type="PROSITE" id="PS50990"/>
    </source>
</evidence>
<keyword evidence="4" id="KW-0997">Cell inner membrane</keyword>
<dbReference type="InterPro" id="IPR003439">
    <property type="entry name" value="ABC_transporter-like_ATP-bd"/>
</dbReference>
<evidence type="ECO:0000259" key="16">
    <source>
        <dbReference type="PROSITE" id="PS50893"/>
    </source>
</evidence>
<evidence type="ECO:0000256" key="13">
    <source>
        <dbReference type="ARBA" id="ARBA00072252"/>
    </source>
</evidence>
<dbReference type="SUPFAM" id="SSF90123">
    <property type="entry name" value="ABC transporter transmembrane region"/>
    <property type="match status" value="1"/>
</dbReference>
<dbReference type="GO" id="GO:0016887">
    <property type="term" value="F:ATP hydrolysis activity"/>
    <property type="evidence" value="ECO:0007669"/>
    <property type="project" value="InterPro"/>
</dbReference>
<keyword evidence="5 15" id="KW-0812">Transmembrane</keyword>
<keyword evidence="6" id="KW-0354">Hemolysis</keyword>
<evidence type="ECO:0000256" key="14">
    <source>
        <dbReference type="SAM" id="MobiDB-lite"/>
    </source>
</evidence>
<evidence type="ECO:0000313" key="20">
    <source>
        <dbReference type="Proteomes" id="UP000220629"/>
    </source>
</evidence>
<keyword evidence="7" id="KW-0547">Nucleotide-binding</keyword>
<gene>
    <name evidence="19" type="ORF">CRM94_28480</name>
</gene>
<dbReference type="EMBL" id="PDDY01000004">
    <property type="protein sequence ID" value="PEH38339.1"/>
    <property type="molecule type" value="Genomic_DNA"/>
</dbReference>
<evidence type="ECO:0000256" key="4">
    <source>
        <dbReference type="ARBA" id="ARBA00022519"/>
    </source>
</evidence>
<dbReference type="CDD" id="cd18567">
    <property type="entry name" value="ABC_6TM_CvaB_RaxB_like"/>
    <property type="match status" value="1"/>
</dbReference>
<protein>
    <recommendedName>
        <fullName evidence="13">Cyclolysin secretion/processing ATP-binding protein CyaB</fullName>
    </recommendedName>
</protein>
<dbReference type="Pfam" id="PF03412">
    <property type="entry name" value="Peptidase_C39"/>
    <property type="match status" value="1"/>
</dbReference>
<dbReference type="InterPro" id="IPR005074">
    <property type="entry name" value="Peptidase_C39"/>
</dbReference>
<keyword evidence="9 15" id="KW-1133">Transmembrane helix</keyword>
<evidence type="ECO:0000259" key="17">
    <source>
        <dbReference type="PROSITE" id="PS50929"/>
    </source>
</evidence>
<sequence length="729" mass="79955">MPILDSLSFGARRRLPSVLQTEAAECGLACLAMIAGYHGHHVDLTTLRGRFPVSLKGVHLVRLIRIAQALQLETRALKLDLDRIDQLRTPCILHWNFNHFVVLKEIDSKRAVIHDPAQGVRQVAFDELSRCFTGVAVESWPASSFEPRKEKPAVRLRALLGEVSGLKRSVGQVLALALVLEVFSLVHPFFLQWIIDNAIVGEDRDLLGVLAIGFGLLLLIQQATSVIREVALMYFGTMLGVQWRANVFTHLLRLPMRYFEQRHLGDIVSRFNSIDTIQQILTTSFLSAVIDGLMTVVTLTMMFVYSRALGAVALGALTCYALWRALWYRPLQLATEARIVCAAKQQSHFLETVRGVKTIKLFNRQVQRKGGWQSLMIDEVNAGLTVQKLQLVYQQLSALIFGIGEILVMWLGARMVMDGHFSVGALMAFNAYRGQFNDRVGSLVDKYFDMRMLRLQGERLADIVFTPPESEANLRLVPDEMQDLTAGIEFDGVRFGYAEGEPLVLDGVSLAIAPGESVAIVGSSGCGKSTLVNVLIGAVAPSAGEVRIGGVAIERLGQERLRDLVGTVLQDDVLFAGSIADNISFFDPTADLAWIAECARVAAVHDDIGAMPMGYNTLVGDMGTVLSGGQKQRVLLARALYKRPRILVLDEATSHLDIERERQVNASISALRMTRVIVAHRPETIAAASRAIVLDGGRVVLDQAIPPAFANRGEETTQPAAPADAGPGR</sequence>
<evidence type="ECO:0000256" key="15">
    <source>
        <dbReference type="SAM" id="Phobius"/>
    </source>
</evidence>
<dbReference type="RefSeq" id="WP_096748811.1">
    <property type="nucleotide sequence ID" value="NZ_CADEPO010000002.1"/>
</dbReference>
<feature type="transmembrane region" description="Helical" evidence="15">
    <location>
        <begin position="173"/>
        <end position="194"/>
    </location>
</feature>
<accession>A0A2A7S4J2</accession>
<dbReference type="PANTHER" id="PTHR24221">
    <property type="entry name" value="ATP-BINDING CASSETTE SUB-FAMILY B"/>
    <property type="match status" value="1"/>
</dbReference>
<keyword evidence="3" id="KW-1003">Cell membrane</keyword>
<dbReference type="GO" id="GO:0140359">
    <property type="term" value="F:ABC-type transporter activity"/>
    <property type="evidence" value="ECO:0007669"/>
    <property type="project" value="InterPro"/>
</dbReference>
<feature type="transmembrane region" description="Helical" evidence="15">
    <location>
        <begin position="396"/>
        <end position="417"/>
    </location>
</feature>
<dbReference type="SMART" id="SM00382">
    <property type="entry name" value="AAA"/>
    <property type="match status" value="1"/>
</dbReference>
<dbReference type="Gene3D" id="1.20.1560.10">
    <property type="entry name" value="ABC transporter type 1, transmembrane domain"/>
    <property type="match status" value="1"/>
</dbReference>
<name>A0A2A7S4J2_BURGA</name>
<comment type="function">
    <text evidence="11">Involved in the export of calmodulin-sensitive adenylate cyclase-hemolysin (cyclolysin).</text>
</comment>
<evidence type="ECO:0000256" key="3">
    <source>
        <dbReference type="ARBA" id="ARBA00022475"/>
    </source>
</evidence>
<keyword evidence="2" id="KW-0813">Transport</keyword>
<evidence type="ECO:0000256" key="10">
    <source>
        <dbReference type="ARBA" id="ARBA00023136"/>
    </source>
</evidence>
<evidence type="ECO:0000256" key="1">
    <source>
        <dbReference type="ARBA" id="ARBA00004651"/>
    </source>
</evidence>
<dbReference type="Proteomes" id="UP000220629">
    <property type="component" value="Unassembled WGS sequence"/>
</dbReference>
<dbReference type="GO" id="GO:0006508">
    <property type="term" value="P:proteolysis"/>
    <property type="evidence" value="ECO:0007669"/>
    <property type="project" value="InterPro"/>
</dbReference>
<dbReference type="InterPro" id="IPR011527">
    <property type="entry name" value="ABC1_TM_dom"/>
</dbReference>
<feature type="transmembrane region" description="Helical" evidence="15">
    <location>
        <begin position="305"/>
        <end position="323"/>
    </location>
</feature>
<evidence type="ECO:0000256" key="5">
    <source>
        <dbReference type="ARBA" id="ARBA00022692"/>
    </source>
</evidence>
<dbReference type="PROSITE" id="PS50990">
    <property type="entry name" value="PEPTIDASE_C39"/>
    <property type="match status" value="1"/>
</dbReference>
<dbReference type="InterPro" id="IPR003593">
    <property type="entry name" value="AAA+_ATPase"/>
</dbReference>
<dbReference type="Pfam" id="PF00005">
    <property type="entry name" value="ABC_tran"/>
    <property type="match status" value="1"/>
</dbReference>
<dbReference type="GO" id="GO:0031640">
    <property type="term" value="P:killing of cells of another organism"/>
    <property type="evidence" value="ECO:0007669"/>
    <property type="project" value="UniProtKB-KW"/>
</dbReference>
<dbReference type="GO" id="GO:0005524">
    <property type="term" value="F:ATP binding"/>
    <property type="evidence" value="ECO:0007669"/>
    <property type="project" value="UniProtKB-KW"/>
</dbReference>
<dbReference type="InterPro" id="IPR039421">
    <property type="entry name" value="Type_1_exporter"/>
</dbReference>
<dbReference type="GO" id="GO:0034040">
    <property type="term" value="F:ATPase-coupled lipid transmembrane transporter activity"/>
    <property type="evidence" value="ECO:0007669"/>
    <property type="project" value="TreeGrafter"/>
</dbReference>
<feature type="transmembrane region" description="Helical" evidence="15">
    <location>
        <begin position="230"/>
        <end position="252"/>
    </location>
</feature>
<dbReference type="GO" id="GO:0005886">
    <property type="term" value="C:plasma membrane"/>
    <property type="evidence" value="ECO:0007669"/>
    <property type="project" value="UniProtKB-SubCell"/>
</dbReference>
<dbReference type="CDD" id="cd02419">
    <property type="entry name" value="Peptidase_C39C"/>
    <property type="match status" value="1"/>
</dbReference>
<evidence type="ECO:0000256" key="2">
    <source>
        <dbReference type="ARBA" id="ARBA00022448"/>
    </source>
</evidence>
<dbReference type="GO" id="GO:0008234">
    <property type="term" value="F:cysteine-type peptidase activity"/>
    <property type="evidence" value="ECO:0007669"/>
    <property type="project" value="InterPro"/>
</dbReference>
<evidence type="ECO:0000256" key="6">
    <source>
        <dbReference type="ARBA" id="ARBA00022735"/>
    </source>
</evidence>
<reference evidence="20" key="1">
    <citation type="submission" date="2017-09" db="EMBL/GenBank/DDBJ databases">
        <title>FDA dAtabase for Regulatory Grade micrObial Sequences (FDA-ARGOS): Supporting development and validation of Infectious Disease Dx tests.</title>
        <authorList>
            <person name="Minogue T."/>
            <person name="Wolcott M."/>
            <person name="Wasieloski L."/>
            <person name="Aguilar W."/>
            <person name="Moore D."/>
            <person name="Tallon L."/>
            <person name="Sadzewicz L."/>
            <person name="Ott S."/>
            <person name="Zhao X."/>
            <person name="Nagaraj S."/>
            <person name="Vavikolanu K."/>
            <person name="Aluvathingal J."/>
            <person name="Nadendla S."/>
            <person name="Sichtig H."/>
        </authorList>
    </citation>
    <scope>NUCLEOTIDE SEQUENCE [LARGE SCALE GENOMIC DNA]</scope>
    <source>
        <strain evidence="20">FDAARGOS_390</strain>
    </source>
</reference>
<dbReference type="InterPro" id="IPR017871">
    <property type="entry name" value="ABC_transporter-like_CS"/>
</dbReference>
<evidence type="ECO:0000256" key="9">
    <source>
        <dbReference type="ARBA" id="ARBA00022989"/>
    </source>
</evidence>
<dbReference type="InterPro" id="IPR033838">
    <property type="entry name" value="CvaB_peptidase"/>
</dbReference>
<feature type="transmembrane region" description="Helical" evidence="15">
    <location>
        <begin position="206"/>
        <end position="224"/>
    </location>
</feature>
<feature type="domain" description="ABC transporter" evidence="16">
    <location>
        <begin position="488"/>
        <end position="721"/>
    </location>
</feature>
<keyword evidence="10 15" id="KW-0472">Membrane</keyword>
<dbReference type="AlphaFoldDB" id="A0A2A7S4J2"/>
<keyword evidence="8" id="KW-0067">ATP-binding</keyword>
<organism evidence="19 20">
    <name type="scientific">Burkholderia gladioli</name>
    <name type="common">Pseudomonas marginata</name>
    <name type="synonym">Phytomonas marginata</name>
    <dbReference type="NCBI Taxonomy" id="28095"/>
    <lineage>
        <taxon>Bacteria</taxon>
        <taxon>Pseudomonadati</taxon>
        <taxon>Pseudomonadota</taxon>
        <taxon>Betaproteobacteria</taxon>
        <taxon>Burkholderiales</taxon>
        <taxon>Burkholderiaceae</taxon>
        <taxon>Burkholderia</taxon>
    </lineage>
</organism>
<feature type="transmembrane region" description="Helical" evidence="15">
    <location>
        <begin position="280"/>
        <end position="299"/>
    </location>
</feature>
<dbReference type="PANTHER" id="PTHR24221:SF606">
    <property type="entry name" value="COLICIN V SECRETION-PROCESSING ATP-BINDING PROTEIN"/>
    <property type="match status" value="1"/>
</dbReference>
<feature type="domain" description="ABC transmembrane type-1" evidence="17">
    <location>
        <begin position="173"/>
        <end position="452"/>
    </location>
</feature>
<evidence type="ECO:0000256" key="7">
    <source>
        <dbReference type="ARBA" id="ARBA00022741"/>
    </source>
</evidence>
<proteinExistence type="inferred from homology"/>
<dbReference type="FunFam" id="3.40.50.300:FF:000299">
    <property type="entry name" value="ABC transporter ATP-binding protein/permease"/>
    <property type="match status" value="1"/>
</dbReference>
<evidence type="ECO:0000256" key="8">
    <source>
        <dbReference type="ARBA" id="ARBA00022840"/>
    </source>
</evidence>
<dbReference type="Pfam" id="PF00664">
    <property type="entry name" value="ABC_membrane"/>
    <property type="match status" value="1"/>
</dbReference>
<dbReference type="SUPFAM" id="SSF52540">
    <property type="entry name" value="P-loop containing nucleoside triphosphate hydrolases"/>
    <property type="match status" value="1"/>
</dbReference>
<dbReference type="Gene3D" id="3.90.70.10">
    <property type="entry name" value="Cysteine proteinases"/>
    <property type="match status" value="1"/>
</dbReference>
<dbReference type="InterPro" id="IPR027417">
    <property type="entry name" value="P-loop_NTPase"/>
</dbReference>
<comment type="caution">
    <text evidence="19">The sequence shown here is derived from an EMBL/GenBank/DDBJ whole genome shotgun (WGS) entry which is preliminary data.</text>
</comment>
<dbReference type="InterPro" id="IPR036640">
    <property type="entry name" value="ABC1_TM_sf"/>
</dbReference>
<evidence type="ECO:0000313" key="19">
    <source>
        <dbReference type="EMBL" id="PEH38339.1"/>
    </source>
</evidence>
<feature type="domain" description="Peptidase C39" evidence="18">
    <location>
        <begin position="20"/>
        <end position="139"/>
    </location>
</feature>
<comment type="subcellular location">
    <subcellularLocation>
        <location evidence="1">Cell membrane</location>
        <topology evidence="1">Multi-pass membrane protein</topology>
    </subcellularLocation>
</comment>
<dbReference type="PROSITE" id="PS50929">
    <property type="entry name" value="ABC_TM1F"/>
    <property type="match status" value="1"/>
</dbReference>
<evidence type="ECO:0000256" key="12">
    <source>
        <dbReference type="ARBA" id="ARBA00061173"/>
    </source>
</evidence>
<dbReference type="PROSITE" id="PS00211">
    <property type="entry name" value="ABC_TRANSPORTER_1"/>
    <property type="match status" value="1"/>
</dbReference>
<keyword evidence="6" id="KW-0204">Cytolysis</keyword>
<dbReference type="PROSITE" id="PS50893">
    <property type="entry name" value="ABC_TRANSPORTER_2"/>
    <property type="match status" value="1"/>
</dbReference>
<comment type="similarity">
    <text evidence="12">Belongs to the ABC transporter superfamily. Cyclolysin exporter (TC 3.A.1.109.2) family.</text>
</comment>
<feature type="region of interest" description="Disordered" evidence="14">
    <location>
        <begin position="710"/>
        <end position="729"/>
    </location>
</feature>